<gene>
    <name evidence="1" type="ORF">NW766_006468</name>
</gene>
<dbReference type="OrthoDB" id="2987506at2759"/>
<dbReference type="AlphaFoldDB" id="A0A9W8U934"/>
<protein>
    <submittedName>
        <fullName evidence="1">Uncharacterized protein</fullName>
    </submittedName>
</protein>
<sequence length="159" mass="17541">MASYSLRVNLNDKWRKQWSSVPDAKLCFAMSYFDTLTFILSGFDSHHQPNKDQANTISTGFSSDAPSDGFLFTNEVECSVLLLCEIDGKFVPVYTSHAGNLSPGSSEVIIPKNKVYVWFSDDAKSSTMTETLGSAREIEINGPGYKTATFDEAGNWTVV</sequence>
<evidence type="ECO:0000313" key="1">
    <source>
        <dbReference type="EMBL" id="KAJ4014216.1"/>
    </source>
</evidence>
<proteinExistence type="predicted"/>
<name>A0A9W8U934_9HYPO</name>
<reference evidence="1" key="1">
    <citation type="submission" date="2022-10" db="EMBL/GenBank/DDBJ databases">
        <title>Fusarium specimens isolated from Avocado Roots.</title>
        <authorList>
            <person name="Stajich J."/>
            <person name="Roper C."/>
            <person name="Heimlech-Rivalta G."/>
        </authorList>
    </citation>
    <scope>NUCLEOTIDE SEQUENCE</scope>
    <source>
        <strain evidence="1">CF00143</strain>
    </source>
</reference>
<comment type="caution">
    <text evidence="1">The sequence shown here is derived from an EMBL/GenBank/DDBJ whole genome shotgun (WGS) entry which is preliminary data.</text>
</comment>
<dbReference type="Proteomes" id="UP001152130">
    <property type="component" value="Unassembled WGS sequence"/>
</dbReference>
<evidence type="ECO:0000313" key="2">
    <source>
        <dbReference type="Proteomes" id="UP001152130"/>
    </source>
</evidence>
<dbReference type="EMBL" id="JAPDHF010000008">
    <property type="protein sequence ID" value="KAJ4014216.1"/>
    <property type="molecule type" value="Genomic_DNA"/>
</dbReference>
<accession>A0A9W8U934</accession>
<keyword evidence="2" id="KW-1185">Reference proteome</keyword>
<organism evidence="1 2">
    <name type="scientific">Fusarium irregulare</name>
    <dbReference type="NCBI Taxonomy" id="2494466"/>
    <lineage>
        <taxon>Eukaryota</taxon>
        <taxon>Fungi</taxon>
        <taxon>Dikarya</taxon>
        <taxon>Ascomycota</taxon>
        <taxon>Pezizomycotina</taxon>
        <taxon>Sordariomycetes</taxon>
        <taxon>Hypocreomycetidae</taxon>
        <taxon>Hypocreales</taxon>
        <taxon>Nectriaceae</taxon>
        <taxon>Fusarium</taxon>
        <taxon>Fusarium incarnatum-equiseti species complex</taxon>
    </lineage>
</organism>